<organism evidence="4 5">
    <name type="scientific">Aeromicrobium endophyticum</name>
    <dbReference type="NCBI Taxonomy" id="2292704"/>
    <lineage>
        <taxon>Bacteria</taxon>
        <taxon>Bacillati</taxon>
        <taxon>Actinomycetota</taxon>
        <taxon>Actinomycetes</taxon>
        <taxon>Propionibacteriales</taxon>
        <taxon>Nocardioidaceae</taxon>
        <taxon>Aeromicrobium</taxon>
    </lineage>
</organism>
<dbReference type="PANTHER" id="PTHR30055:SF241">
    <property type="entry name" value="TRANSCRIPTIONAL REGULATORY PROTEIN"/>
    <property type="match status" value="1"/>
</dbReference>
<keyword evidence="5" id="KW-1185">Reference proteome</keyword>
<dbReference type="EMBL" id="QUBR01000002">
    <property type="protein sequence ID" value="REK69846.1"/>
    <property type="molecule type" value="Genomic_DNA"/>
</dbReference>
<evidence type="ECO:0000313" key="5">
    <source>
        <dbReference type="Proteomes" id="UP000265581"/>
    </source>
</evidence>
<dbReference type="Gene3D" id="1.10.357.10">
    <property type="entry name" value="Tetracycline Repressor, domain 2"/>
    <property type="match status" value="1"/>
</dbReference>
<gene>
    <name evidence="4" type="ORF">DX116_11685</name>
</gene>
<dbReference type="RefSeq" id="WP_119704444.1">
    <property type="nucleotide sequence ID" value="NZ_JBHSOI010000002.1"/>
</dbReference>
<keyword evidence="1 2" id="KW-0238">DNA-binding</keyword>
<dbReference type="PROSITE" id="PS50977">
    <property type="entry name" value="HTH_TETR_2"/>
    <property type="match status" value="1"/>
</dbReference>
<evidence type="ECO:0000313" key="4">
    <source>
        <dbReference type="EMBL" id="REK69846.1"/>
    </source>
</evidence>
<proteinExistence type="predicted"/>
<dbReference type="InterPro" id="IPR009057">
    <property type="entry name" value="Homeodomain-like_sf"/>
</dbReference>
<reference evidence="4 5" key="1">
    <citation type="submission" date="2018-08" db="EMBL/GenBank/DDBJ databases">
        <title>Aeromicrobium sp. M2KJ-4, whole genome shotgun sequence.</title>
        <authorList>
            <person name="Tuo L."/>
        </authorList>
    </citation>
    <scope>NUCLEOTIDE SEQUENCE [LARGE SCALE GENOMIC DNA]</scope>
    <source>
        <strain evidence="4 5">M2KJ-4</strain>
    </source>
</reference>
<feature type="DNA-binding region" description="H-T-H motif" evidence="2">
    <location>
        <begin position="37"/>
        <end position="56"/>
    </location>
</feature>
<dbReference type="PRINTS" id="PR00455">
    <property type="entry name" value="HTHTETR"/>
</dbReference>
<dbReference type="PANTHER" id="PTHR30055">
    <property type="entry name" value="HTH-TYPE TRANSCRIPTIONAL REGULATOR RUTR"/>
    <property type="match status" value="1"/>
</dbReference>
<dbReference type="SUPFAM" id="SSF46689">
    <property type="entry name" value="Homeodomain-like"/>
    <property type="match status" value="1"/>
</dbReference>
<dbReference type="InterPro" id="IPR050109">
    <property type="entry name" value="HTH-type_TetR-like_transc_reg"/>
</dbReference>
<feature type="domain" description="HTH tetR-type" evidence="3">
    <location>
        <begin position="14"/>
        <end position="74"/>
    </location>
</feature>
<dbReference type="InterPro" id="IPR001647">
    <property type="entry name" value="HTH_TetR"/>
</dbReference>
<name>A0A371P389_9ACTN</name>
<evidence type="ECO:0000256" key="1">
    <source>
        <dbReference type="ARBA" id="ARBA00023125"/>
    </source>
</evidence>
<dbReference type="OrthoDB" id="7252896at2"/>
<protein>
    <submittedName>
        <fullName evidence="4">TetR/AcrR family transcriptional regulator</fullName>
    </submittedName>
</protein>
<accession>A0A371P389</accession>
<dbReference type="Proteomes" id="UP000265581">
    <property type="component" value="Unassembled WGS sequence"/>
</dbReference>
<dbReference type="AlphaFoldDB" id="A0A371P389"/>
<dbReference type="GO" id="GO:0000976">
    <property type="term" value="F:transcription cis-regulatory region binding"/>
    <property type="evidence" value="ECO:0007669"/>
    <property type="project" value="TreeGrafter"/>
</dbReference>
<sequence length="215" mass="23955">MPEPETQPAVRRRSATRERLLEATREVLAREGIQGASVEHICEQAGFTRGAFYSNFSSKDDLLLALYHRERDRMFDSMRAATVPDGYLGRAPVEAIGVIIERFLSLQSVDRVGLLVHLEFAIRGVRGDEVGQEFNASWRELKDELVSLMTLIVTELGREFTIDPRHAATVLAGTYDEALREAVTEGHEIDAELLHATLPMLLLAATRPLEASARA</sequence>
<dbReference type="Pfam" id="PF00440">
    <property type="entry name" value="TetR_N"/>
    <property type="match status" value="1"/>
</dbReference>
<evidence type="ECO:0000259" key="3">
    <source>
        <dbReference type="PROSITE" id="PS50977"/>
    </source>
</evidence>
<dbReference type="GO" id="GO:0003700">
    <property type="term" value="F:DNA-binding transcription factor activity"/>
    <property type="evidence" value="ECO:0007669"/>
    <property type="project" value="TreeGrafter"/>
</dbReference>
<comment type="caution">
    <text evidence="4">The sequence shown here is derived from an EMBL/GenBank/DDBJ whole genome shotgun (WGS) entry which is preliminary data.</text>
</comment>
<evidence type="ECO:0000256" key="2">
    <source>
        <dbReference type="PROSITE-ProRule" id="PRU00335"/>
    </source>
</evidence>